<dbReference type="InterPro" id="IPR050448">
    <property type="entry name" value="OpgB/LTA_synthase_biosynth"/>
</dbReference>
<feature type="binding site" evidence="10">
    <location>
        <position position="254"/>
    </location>
    <ligand>
        <name>Mn(2+)</name>
        <dbReference type="ChEBI" id="CHEBI:29035"/>
    </ligand>
</feature>
<evidence type="ECO:0000256" key="7">
    <source>
        <dbReference type="PIRNR" id="PIRNR005091"/>
    </source>
</evidence>
<protein>
    <submittedName>
        <fullName evidence="13">LTA synthase family protein</fullName>
    </submittedName>
</protein>
<proteinExistence type="inferred from homology"/>
<dbReference type="CDD" id="cd16015">
    <property type="entry name" value="LTA_synthase"/>
    <property type="match status" value="1"/>
</dbReference>
<dbReference type="Proteomes" id="UP000752012">
    <property type="component" value="Unassembled WGS sequence"/>
</dbReference>
<keyword evidence="3 7" id="KW-1003">Cell membrane</keyword>
<sequence length="622" mass="71857">MLDFFNRHRFMFLCLGILWIKTVAVSFLTFNLVMAHWLEAVIFVINPLAFLLVVFSLGLLLKPKWQRGYFFTLSLLLTVVLYSNTVYYREFADLITLPMLVMSGNAGDLSTSVFELIQWWDIVFFLDLILIGWIMVKKPDPIPVERAPMKHEKAKYALIAVVAVLIVGLGRVDFAEAETPAHPFDRQNLIKSLGIYNFYFYDAYLHFTTGAQPDLAEQDDFEAIEEHLQRYHTDPSAEFFAAAEGMNVVVISLESVETQAMELTLDGEEVTPFLNELIEESFYFENFYDQAGQGKTSDAEWMMNNSLYPLGRGAVFHTHPEIESTPLPRALGGEEYTNMVFHANTDTFYNRDVVYPHFGYDEYYHLDYFDVTDDNSVGWGLKDIPFFEQSMNYLKDEPEPFYATFLTLTNHFPYELDPEDTFIDPLDTDSDIVNRYYPTVRYTDEAVRYLMHRMEEEGLHENTMYVMYGDHYGIAESHYEELGPVLDKEIDDYEAVRLDRVPFLIHIPGMEEEAQRFNTVGGHIDMMPTVLNLLGMSQDNHVMFGTDLLAEERDDFAVLRNGTVITDEVIFSNEQCFDADSGELIDTENCVDAASRGDRELHYSDEIIYGDLLRFFDAEEIQ</sequence>
<feature type="domain" description="Sulfatase N-terminal" evidence="12">
    <location>
        <begin position="247"/>
        <end position="536"/>
    </location>
</feature>
<dbReference type="InterPro" id="IPR000917">
    <property type="entry name" value="Sulfatase_N"/>
</dbReference>
<evidence type="ECO:0000256" key="11">
    <source>
        <dbReference type="SAM" id="Phobius"/>
    </source>
</evidence>
<feature type="transmembrane region" description="Helical" evidence="11">
    <location>
        <begin position="156"/>
        <end position="174"/>
    </location>
</feature>
<keyword evidence="6 7" id="KW-0472">Membrane</keyword>
<dbReference type="PANTHER" id="PTHR47371">
    <property type="entry name" value="LIPOTEICHOIC ACID SYNTHASE"/>
    <property type="match status" value="1"/>
</dbReference>
<keyword evidence="9" id="KW-0464">Manganese</keyword>
<comment type="caution">
    <text evidence="13">The sequence shown here is derived from an EMBL/GenBank/DDBJ whole genome shotgun (WGS) entry which is preliminary data.</text>
</comment>
<feature type="binding site" evidence="9">
    <location>
        <position position="411"/>
    </location>
    <ligand>
        <name>substrate</name>
    </ligand>
</feature>
<keyword evidence="9" id="KW-0479">Metal-binding</keyword>
<evidence type="ECO:0000256" key="3">
    <source>
        <dbReference type="ARBA" id="ARBA00022475"/>
    </source>
</evidence>
<evidence type="ECO:0000256" key="1">
    <source>
        <dbReference type="ARBA" id="ARBA00004651"/>
    </source>
</evidence>
<evidence type="ECO:0000259" key="12">
    <source>
        <dbReference type="Pfam" id="PF00884"/>
    </source>
</evidence>
<evidence type="ECO:0000313" key="14">
    <source>
        <dbReference type="Proteomes" id="UP000752012"/>
    </source>
</evidence>
<feature type="transmembrane region" description="Helical" evidence="11">
    <location>
        <begin position="68"/>
        <end position="88"/>
    </location>
</feature>
<feature type="transmembrane region" description="Helical" evidence="11">
    <location>
        <begin position="12"/>
        <end position="34"/>
    </location>
</feature>
<keyword evidence="4 11" id="KW-0812">Transmembrane</keyword>
<dbReference type="PANTHER" id="PTHR47371:SF1">
    <property type="entry name" value="LIPOTEICHOIC ACID SYNTHASE-LIKE YQGS"/>
    <property type="match status" value="1"/>
</dbReference>
<comment type="similarity">
    <text evidence="2 7">Belongs to the LTA synthase family.</text>
</comment>
<evidence type="ECO:0000256" key="10">
    <source>
        <dbReference type="PIRSR" id="PIRSR005091-3"/>
    </source>
</evidence>
<feature type="binding site" evidence="10">
    <location>
        <position position="296"/>
    </location>
    <ligand>
        <name>Mn(2+)</name>
        <dbReference type="ChEBI" id="CHEBI:29035"/>
    </ligand>
</feature>
<evidence type="ECO:0000256" key="8">
    <source>
        <dbReference type="PIRSR" id="PIRSR005091-1"/>
    </source>
</evidence>
<evidence type="ECO:0000256" key="2">
    <source>
        <dbReference type="ARBA" id="ARBA00009983"/>
    </source>
</evidence>
<dbReference type="AlphaFoldDB" id="A0A969PUL2"/>
<dbReference type="InterPro" id="IPR012160">
    <property type="entry name" value="LtaS-like"/>
</dbReference>
<gene>
    <name evidence="13" type="ORF">HCN83_11645</name>
</gene>
<keyword evidence="14" id="KW-1185">Reference proteome</keyword>
<dbReference type="Gene3D" id="3.30.1120.170">
    <property type="match status" value="1"/>
</dbReference>
<evidence type="ECO:0000313" key="13">
    <source>
        <dbReference type="EMBL" id="NJP38238.1"/>
    </source>
</evidence>
<organism evidence="13 14">
    <name type="scientific">Alkalicoccus luteus</name>
    <dbReference type="NCBI Taxonomy" id="1237094"/>
    <lineage>
        <taxon>Bacteria</taxon>
        <taxon>Bacillati</taxon>
        <taxon>Bacillota</taxon>
        <taxon>Bacilli</taxon>
        <taxon>Bacillales</taxon>
        <taxon>Bacillaceae</taxon>
        <taxon>Alkalicoccus</taxon>
    </lineage>
</organism>
<feature type="binding site" evidence="10">
    <location>
        <position position="471"/>
    </location>
    <ligand>
        <name>Mn(2+)</name>
        <dbReference type="ChEBI" id="CHEBI:29035"/>
    </ligand>
</feature>
<dbReference type="SUPFAM" id="SSF53649">
    <property type="entry name" value="Alkaline phosphatase-like"/>
    <property type="match status" value="1"/>
</dbReference>
<dbReference type="GO" id="GO:0046872">
    <property type="term" value="F:metal ion binding"/>
    <property type="evidence" value="ECO:0007669"/>
    <property type="project" value="UniProtKB-KW"/>
</dbReference>
<dbReference type="PIRSF" id="PIRSF005091">
    <property type="entry name" value="Mmb_sulf_HI1246"/>
    <property type="match status" value="1"/>
</dbReference>
<feature type="active site" evidence="8">
    <location>
        <position position="296"/>
    </location>
</feature>
<reference evidence="13 14" key="1">
    <citation type="submission" date="2020-03" db="EMBL/GenBank/DDBJ databases">
        <title>Assessment of the enzymatic potential of alkaline-tolerant lipase obtained from Bacillus luteus H11 (technogenic soil) for the bioremediation of saline soils contaminated with petroleum substances.</title>
        <authorList>
            <person name="Kalwasinska A."/>
        </authorList>
    </citation>
    <scope>NUCLEOTIDE SEQUENCE [LARGE SCALE GENOMIC DNA]</scope>
    <source>
        <strain evidence="13 14">H11</strain>
    </source>
</reference>
<dbReference type="InterPro" id="IPR017850">
    <property type="entry name" value="Alkaline_phosphatase_core_sf"/>
</dbReference>
<evidence type="ECO:0000256" key="4">
    <source>
        <dbReference type="ARBA" id="ARBA00022692"/>
    </source>
</evidence>
<name>A0A969PUL2_9BACI</name>
<comment type="subcellular location">
    <subcellularLocation>
        <location evidence="1">Cell membrane</location>
        <topology evidence="1">Multi-pass membrane protein</topology>
    </subcellularLocation>
</comment>
<dbReference type="Gene3D" id="3.40.720.10">
    <property type="entry name" value="Alkaline Phosphatase, subunit A"/>
    <property type="match status" value="1"/>
</dbReference>
<accession>A0A969PUL2</accession>
<feature type="transmembrane region" description="Helical" evidence="11">
    <location>
        <begin position="40"/>
        <end position="61"/>
    </location>
</feature>
<evidence type="ECO:0000256" key="5">
    <source>
        <dbReference type="ARBA" id="ARBA00022989"/>
    </source>
</evidence>
<dbReference type="EMBL" id="JAATHJ010000018">
    <property type="protein sequence ID" value="NJP38238.1"/>
    <property type="molecule type" value="Genomic_DNA"/>
</dbReference>
<evidence type="ECO:0000256" key="9">
    <source>
        <dbReference type="PIRSR" id="PIRSR005091-2"/>
    </source>
</evidence>
<keyword evidence="5 11" id="KW-1133">Transmembrane helix</keyword>
<evidence type="ECO:0000256" key="6">
    <source>
        <dbReference type="ARBA" id="ARBA00023136"/>
    </source>
</evidence>
<feature type="binding site" evidence="10">
    <location>
        <position position="470"/>
    </location>
    <ligand>
        <name>Mn(2+)</name>
        <dbReference type="ChEBI" id="CHEBI:29035"/>
    </ligand>
</feature>
<dbReference type="Pfam" id="PF00884">
    <property type="entry name" value="Sulfatase"/>
    <property type="match status" value="1"/>
</dbReference>
<dbReference type="GO" id="GO:0005886">
    <property type="term" value="C:plasma membrane"/>
    <property type="evidence" value="ECO:0007669"/>
    <property type="project" value="UniProtKB-SubCell"/>
</dbReference>
<feature type="transmembrane region" description="Helical" evidence="11">
    <location>
        <begin position="117"/>
        <end position="136"/>
    </location>
</feature>